<keyword evidence="1" id="KW-1133">Transmembrane helix</keyword>
<evidence type="ECO:0000256" key="1">
    <source>
        <dbReference type="SAM" id="Phobius"/>
    </source>
</evidence>
<keyword evidence="3" id="KW-1185">Reference proteome</keyword>
<comment type="caution">
    <text evidence="2">The sequence shown here is derived from an EMBL/GenBank/DDBJ whole genome shotgun (WGS) entry which is preliminary data.</text>
</comment>
<reference evidence="2" key="1">
    <citation type="submission" date="2020-11" db="EMBL/GenBank/DDBJ databases">
        <title>Nocardioides cynanchi sp. nov., isolated from soil of rhizosphere of Cynanchum wilfordii.</title>
        <authorList>
            <person name="Lee J.-S."/>
            <person name="Suh M.K."/>
            <person name="Kim J.-S."/>
        </authorList>
    </citation>
    <scope>NUCLEOTIDE SEQUENCE</scope>
    <source>
        <strain evidence="2">KCTC 19276</strain>
    </source>
</reference>
<dbReference type="RefSeq" id="WP_194697227.1">
    <property type="nucleotide sequence ID" value="NZ_JADKPO010000020.1"/>
</dbReference>
<accession>A0A930VLX3</accession>
<keyword evidence="1" id="KW-0812">Transmembrane</keyword>
<keyword evidence="1" id="KW-0472">Membrane</keyword>
<gene>
    <name evidence="2" type="ORF">ISU10_15045</name>
</gene>
<dbReference type="AlphaFoldDB" id="A0A930VLX3"/>
<evidence type="ECO:0000313" key="3">
    <source>
        <dbReference type="Proteomes" id="UP000660668"/>
    </source>
</evidence>
<protein>
    <submittedName>
        <fullName evidence="2">Uncharacterized protein</fullName>
    </submittedName>
</protein>
<name>A0A930VLX3_9ACTN</name>
<feature type="transmembrane region" description="Helical" evidence="1">
    <location>
        <begin position="40"/>
        <end position="61"/>
    </location>
</feature>
<dbReference type="Proteomes" id="UP000660668">
    <property type="component" value="Unassembled WGS sequence"/>
</dbReference>
<dbReference type="EMBL" id="JADKPO010000020">
    <property type="protein sequence ID" value="MBF4769082.1"/>
    <property type="molecule type" value="Genomic_DNA"/>
</dbReference>
<sequence>MNDFEDRLTSALRSAGDDAPDAVDLAPAARGRARARSRRTVIASVAAVVAVAGVVGGAALLGNRDGDRTAGTVKVSDGTHTESWRDLEVSVPDSWGYGHFSTWCIGSSEPSGTFVVERPGGVVEGILCQPQNGYGLRFLDGAVADLKFGVGELWQYTSGDIYPAGAWIGYQRGSGDNLVFVVTPDRDTTHSILSSVTRINYSDTNGCSPHSGDGAVVPAGAVRLCRYDIDGWLEQSEVLTGKDATEAIAALEAAPARDPDRMCTMEISGPTVQITSADADGSLTLNACQGFTWDGAAHELTADAIYWTLSPGWSGGVEGDVPMPPKLRQ</sequence>
<evidence type="ECO:0000313" key="2">
    <source>
        <dbReference type="EMBL" id="MBF4769082.1"/>
    </source>
</evidence>
<organism evidence="2 3">
    <name type="scientific">Nocardioides agariphilus</name>
    <dbReference type="NCBI Taxonomy" id="433664"/>
    <lineage>
        <taxon>Bacteria</taxon>
        <taxon>Bacillati</taxon>
        <taxon>Actinomycetota</taxon>
        <taxon>Actinomycetes</taxon>
        <taxon>Propionibacteriales</taxon>
        <taxon>Nocardioidaceae</taxon>
        <taxon>Nocardioides</taxon>
    </lineage>
</organism>
<proteinExistence type="predicted"/>